<proteinExistence type="predicted"/>
<accession>A0ABV9JE96</accession>
<protein>
    <recommendedName>
        <fullName evidence="3">TIGR04197 family type VII secretion effector</fullName>
    </recommendedName>
</protein>
<evidence type="ECO:0008006" key="3">
    <source>
        <dbReference type="Google" id="ProtNLM"/>
    </source>
</evidence>
<reference evidence="2" key="1">
    <citation type="journal article" date="2019" name="Int. J. Syst. Evol. Microbiol.">
        <title>The Global Catalogue of Microorganisms (GCM) 10K type strain sequencing project: providing services to taxonomists for standard genome sequencing and annotation.</title>
        <authorList>
            <consortium name="The Broad Institute Genomics Platform"/>
            <consortium name="The Broad Institute Genome Sequencing Center for Infectious Disease"/>
            <person name="Wu L."/>
            <person name="Ma J."/>
        </authorList>
    </citation>
    <scope>NUCLEOTIDE SEQUENCE [LARGE SCALE GENOMIC DNA]</scope>
    <source>
        <strain evidence="2">CCUG 63287</strain>
    </source>
</reference>
<dbReference type="Proteomes" id="UP001595987">
    <property type="component" value="Unassembled WGS sequence"/>
</dbReference>
<evidence type="ECO:0000313" key="1">
    <source>
        <dbReference type="EMBL" id="MFC4652621.1"/>
    </source>
</evidence>
<dbReference type="RefSeq" id="WP_213535907.1">
    <property type="nucleotide sequence ID" value="NZ_BOVQ01000005.1"/>
</dbReference>
<keyword evidence="2" id="KW-1185">Reference proteome</keyword>
<evidence type="ECO:0000313" key="2">
    <source>
        <dbReference type="Proteomes" id="UP001595987"/>
    </source>
</evidence>
<name>A0ABV9JE96_9LACT</name>
<sequence>MANIQTIPEVAEAHASKIKSIDLKTTVSTVSVSYTDISAIHQGATLNTQSASYAKNIELDIKNFASDLVDMASKKVADDQSAAKDFK</sequence>
<dbReference type="EMBL" id="JBHSGD010000005">
    <property type="protein sequence ID" value="MFC4652621.1"/>
    <property type="molecule type" value="Genomic_DNA"/>
</dbReference>
<gene>
    <name evidence="1" type="ORF">ACFO26_06830</name>
</gene>
<comment type="caution">
    <text evidence="1">The sequence shown here is derived from an EMBL/GenBank/DDBJ whole genome shotgun (WGS) entry which is preliminary data.</text>
</comment>
<organism evidence="1 2">
    <name type="scientific">Lactococcus nasutitermitis</name>
    <dbReference type="NCBI Taxonomy" id="1652957"/>
    <lineage>
        <taxon>Bacteria</taxon>
        <taxon>Bacillati</taxon>
        <taxon>Bacillota</taxon>
        <taxon>Bacilli</taxon>
        <taxon>Lactobacillales</taxon>
        <taxon>Streptococcaceae</taxon>
        <taxon>Lactococcus</taxon>
    </lineage>
</organism>